<accession>E8PS91</accession>
<keyword evidence="1" id="KW-0614">Plasmid</keyword>
<sequence length="42" mass="4536">MLVKESLTPARALNTAPPELSARTFKSSFPTLRGLECSSIQS</sequence>
<dbReference type="AlphaFoldDB" id="E8PS91"/>
<evidence type="ECO:0000313" key="1">
    <source>
        <dbReference type="EMBL" id="ADW66891.1"/>
    </source>
</evidence>
<dbReference type="EMBL" id="CP002179">
    <property type="protein sequence ID" value="ADW66891.1"/>
    <property type="molecule type" value="Genomic_DNA"/>
</dbReference>
<gene>
    <name evidence="1" type="ORF">YPJ_pJARS3539</name>
</gene>
<reference evidence="1" key="1">
    <citation type="journal article" date="2012" name="PLoS ONE">
        <title>Novel Plasmids and Resistance Phenotypes in Yersinia pestis: Unique Plasmid Inventory of Strain Java 9 Mediates High Levels of Arsenic Resistance.</title>
        <authorList>
            <person name="Eppinger M."/>
            <person name="Radnedge L."/>
            <person name="Andersen G."/>
            <person name="Vietri N."/>
            <person name="Severson G."/>
            <person name="Mou S."/>
            <person name="Ravel J."/>
            <person name="Worsham P.L."/>
        </authorList>
    </citation>
    <scope>NUCLEOTIDE SEQUENCE [LARGE SCALE GENOMIC DNA]</scope>
    <source>
        <strain evidence="1">Java 9</strain>
        <plasmid evidence="1">pJARS35</plasmid>
    </source>
</reference>
<proteinExistence type="predicted"/>
<name>E8PS91_YERPE</name>
<organism evidence="1">
    <name type="scientific">Yersinia pestis Java 9</name>
    <dbReference type="NCBI Taxonomy" id="880632"/>
    <lineage>
        <taxon>Bacteria</taxon>
        <taxon>Pseudomonadati</taxon>
        <taxon>Pseudomonadota</taxon>
        <taxon>Gammaproteobacteria</taxon>
        <taxon>Enterobacterales</taxon>
        <taxon>Yersiniaceae</taxon>
        <taxon>Yersinia</taxon>
    </lineage>
</organism>
<geneLocation type="plasmid" evidence="1">
    <name>pJARS35</name>
</geneLocation>
<protein>
    <submittedName>
        <fullName evidence="1">Uncharacterized protein</fullName>
    </submittedName>
</protein>